<evidence type="ECO:0000313" key="5">
    <source>
        <dbReference type="Proteomes" id="UP000829196"/>
    </source>
</evidence>
<reference evidence="4" key="1">
    <citation type="journal article" date="2022" name="Front. Genet.">
        <title>Chromosome-Scale Assembly of the Dendrobium nobile Genome Provides Insights Into the Molecular Mechanism of the Biosynthesis of the Medicinal Active Ingredient of Dendrobium.</title>
        <authorList>
            <person name="Xu Q."/>
            <person name="Niu S.-C."/>
            <person name="Li K.-L."/>
            <person name="Zheng P.-J."/>
            <person name="Zhang X.-J."/>
            <person name="Jia Y."/>
            <person name="Liu Y."/>
            <person name="Niu Y.-X."/>
            <person name="Yu L.-H."/>
            <person name="Chen D.-F."/>
            <person name="Zhang G.-Q."/>
        </authorList>
    </citation>
    <scope>NUCLEOTIDE SEQUENCE</scope>
    <source>
        <tissue evidence="4">Leaf</tissue>
    </source>
</reference>
<keyword evidence="1 2" id="KW-0677">Repeat</keyword>
<dbReference type="InterPro" id="IPR045865">
    <property type="entry name" value="ACT-like_dom_sf"/>
</dbReference>
<dbReference type="PANTHER" id="PTHR31096">
    <property type="entry name" value="ACT DOMAIN-CONTAINING PROTEIN ACR4-RELATED"/>
    <property type="match status" value="1"/>
</dbReference>
<dbReference type="GO" id="GO:0016597">
    <property type="term" value="F:amino acid binding"/>
    <property type="evidence" value="ECO:0007669"/>
    <property type="project" value="UniProtKB-UniRule"/>
</dbReference>
<sequence length="329" mass="37905">MQRSLDGDQEGNGSYDTAQLKLCRDNKVNVEHITSDCVALKISFVDCPGIFSEVTAVLFELSCMMDTGEVWTHNGCAAIILYIKDRDTGWSISDRARLSCLLKHISTVLEAHHLPYKLWGVRLRQEAYRIHTERRLHQLMQEQMDYQVTPPPLHAQEDLSMLAISVVEESKRFGGDYKGKEVVWSHERDYFVKYNVRWLDGCGTLNELERQSIVRSLKAVFERRRSHGLRMEMCTFDRPDLLSDMSKVFQQNNISINKAEFAKQKEMGVGTFYITNASSSSNVDAIDQRKLEAINKEIEVGIFLEKKNDSECNIVSPVHRRWCLYSINL</sequence>
<keyword evidence="5" id="KW-1185">Reference proteome</keyword>
<proteinExistence type="predicted"/>
<dbReference type="OrthoDB" id="2019938at2759"/>
<accession>A0A8T3ARP9</accession>
<comment type="caution">
    <text evidence="4">The sequence shown here is derived from an EMBL/GenBank/DDBJ whole genome shotgun (WGS) entry which is preliminary data.</text>
</comment>
<protein>
    <recommendedName>
        <fullName evidence="2">ACT domain-containing protein ACR</fullName>
    </recommendedName>
    <alternativeName>
        <fullName evidence="2">Protein ACT DOMAIN REPEATS</fullName>
    </alternativeName>
</protein>
<dbReference type="PANTHER" id="PTHR31096:SF7">
    <property type="entry name" value="ACT DOMAIN-CONTAINING PROTEIN ACR1"/>
    <property type="match status" value="1"/>
</dbReference>
<name>A0A8T3ARP9_DENNO</name>
<dbReference type="InterPro" id="IPR040217">
    <property type="entry name" value="ACR1-12"/>
</dbReference>
<gene>
    <name evidence="4" type="ORF">KFK09_019693</name>
</gene>
<evidence type="ECO:0000313" key="4">
    <source>
        <dbReference type="EMBL" id="KAI0498800.1"/>
    </source>
</evidence>
<evidence type="ECO:0000256" key="2">
    <source>
        <dbReference type="RuleBase" id="RU369043"/>
    </source>
</evidence>
<dbReference type="EMBL" id="JAGYWB010000014">
    <property type="protein sequence ID" value="KAI0498800.1"/>
    <property type="molecule type" value="Genomic_DNA"/>
</dbReference>
<feature type="domain" description="ACT" evidence="3">
    <location>
        <begin position="230"/>
        <end position="311"/>
    </location>
</feature>
<dbReference type="Proteomes" id="UP000829196">
    <property type="component" value="Unassembled WGS sequence"/>
</dbReference>
<dbReference type="InterPro" id="IPR002912">
    <property type="entry name" value="ACT_dom"/>
</dbReference>
<comment type="function">
    <text evidence="2">Binds amino acids.</text>
</comment>
<evidence type="ECO:0000256" key="1">
    <source>
        <dbReference type="ARBA" id="ARBA00022737"/>
    </source>
</evidence>
<organism evidence="4 5">
    <name type="scientific">Dendrobium nobile</name>
    <name type="common">Orchid</name>
    <dbReference type="NCBI Taxonomy" id="94219"/>
    <lineage>
        <taxon>Eukaryota</taxon>
        <taxon>Viridiplantae</taxon>
        <taxon>Streptophyta</taxon>
        <taxon>Embryophyta</taxon>
        <taxon>Tracheophyta</taxon>
        <taxon>Spermatophyta</taxon>
        <taxon>Magnoliopsida</taxon>
        <taxon>Liliopsida</taxon>
        <taxon>Asparagales</taxon>
        <taxon>Orchidaceae</taxon>
        <taxon>Epidendroideae</taxon>
        <taxon>Malaxideae</taxon>
        <taxon>Dendrobiinae</taxon>
        <taxon>Dendrobium</taxon>
    </lineage>
</organism>
<dbReference type="PROSITE" id="PS51671">
    <property type="entry name" value="ACT"/>
    <property type="match status" value="1"/>
</dbReference>
<dbReference type="Gene3D" id="3.30.70.260">
    <property type="match status" value="1"/>
</dbReference>
<dbReference type="AlphaFoldDB" id="A0A8T3ARP9"/>
<evidence type="ECO:0000259" key="3">
    <source>
        <dbReference type="PROSITE" id="PS51671"/>
    </source>
</evidence>
<dbReference type="SUPFAM" id="SSF55021">
    <property type="entry name" value="ACT-like"/>
    <property type="match status" value="2"/>
</dbReference>